<dbReference type="PANTHER" id="PTHR11785:SF353">
    <property type="entry name" value="METHIONINE TRANSPORTER (EUROFUNG)"/>
    <property type="match status" value="1"/>
</dbReference>
<keyword evidence="2 5" id="KW-0812">Transmembrane</keyword>
<comment type="caution">
    <text evidence="6">The sequence shown here is derived from an EMBL/GenBank/DDBJ whole genome shotgun (WGS) entry which is preliminary data.</text>
</comment>
<evidence type="ECO:0000256" key="3">
    <source>
        <dbReference type="ARBA" id="ARBA00022989"/>
    </source>
</evidence>
<evidence type="ECO:0000256" key="1">
    <source>
        <dbReference type="ARBA" id="ARBA00004141"/>
    </source>
</evidence>
<protein>
    <recommendedName>
        <fullName evidence="8">Amino acid permease/ SLC12A domain-containing protein</fullName>
    </recommendedName>
</protein>
<accession>A0ABR4DXI6</accession>
<feature type="transmembrane region" description="Helical" evidence="5">
    <location>
        <begin position="45"/>
        <end position="64"/>
    </location>
</feature>
<evidence type="ECO:0000256" key="2">
    <source>
        <dbReference type="ARBA" id="ARBA00022692"/>
    </source>
</evidence>
<proteinExistence type="predicted"/>
<dbReference type="Proteomes" id="UP001600888">
    <property type="component" value="Unassembled WGS sequence"/>
</dbReference>
<name>A0ABR4DXI6_9PEZI</name>
<dbReference type="Pfam" id="PF13520">
    <property type="entry name" value="AA_permease_2"/>
    <property type="match status" value="1"/>
</dbReference>
<evidence type="ECO:0000313" key="6">
    <source>
        <dbReference type="EMBL" id="KAL2274877.1"/>
    </source>
</evidence>
<dbReference type="InterPro" id="IPR050598">
    <property type="entry name" value="AminoAcid_Transporter"/>
</dbReference>
<comment type="subcellular location">
    <subcellularLocation>
        <location evidence="1">Membrane</location>
        <topology evidence="1">Multi-pass membrane protein</topology>
    </subcellularLocation>
</comment>
<dbReference type="Gene3D" id="1.20.1740.10">
    <property type="entry name" value="Amino acid/polyamine transporter I"/>
    <property type="match status" value="1"/>
</dbReference>
<feature type="transmembrane region" description="Helical" evidence="5">
    <location>
        <begin position="256"/>
        <end position="276"/>
    </location>
</feature>
<feature type="transmembrane region" description="Helical" evidence="5">
    <location>
        <begin position="318"/>
        <end position="340"/>
    </location>
</feature>
<keyword evidence="7" id="KW-1185">Reference proteome</keyword>
<feature type="transmembrane region" description="Helical" evidence="5">
    <location>
        <begin position="408"/>
        <end position="429"/>
    </location>
</feature>
<evidence type="ECO:0000256" key="4">
    <source>
        <dbReference type="ARBA" id="ARBA00023136"/>
    </source>
</evidence>
<feature type="transmembrane region" description="Helical" evidence="5">
    <location>
        <begin position="97"/>
        <end position="116"/>
    </location>
</feature>
<dbReference type="EMBL" id="JBAWTH010000147">
    <property type="protein sequence ID" value="KAL2274877.1"/>
    <property type="molecule type" value="Genomic_DNA"/>
</dbReference>
<gene>
    <name evidence="6" type="ORF">FJTKL_02697</name>
</gene>
<evidence type="ECO:0000313" key="7">
    <source>
        <dbReference type="Proteomes" id="UP001600888"/>
    </source>
</evidence>
<evidence type="ECO:0000256" key="5">
    <source>
        <dbReference type="SAM" id="Phobius"/>
    </source>
</evidence>
<reference evidence="6 7" key="1">
    <citation type="submission" date="2024-03" db="EMBL/GenBank/DDBJ databases">
        <title>A high-quality draft genome sequence of Diaporthe vaccinii, a causative agent of upright dieback and viscid rot disease in cranberry plants.</title>
        <authorList>
            <person name="Sarrasin M."/>
            <person name="Lang B.F."/>
            <person name="Burger G."/>
        </authorList>
    </citation>
    <scope>NUCLEOTIDE SEQUENCE [LARGE SCALE GENOMIC DNA]</scope>
    <source>
        <strain evidence="6 7">IS7</strain>
    </source>
</reference>
<dbReference type="InterPro" id="IPR002293">
    <property type="entry name" value="AA/rel_permease1"/>
</dbReference>
<sequence>MGKLNDQTTDAKEEAPHGVAILLSKTGQLLSPVRRTMRKLSGDGLLGFIVYAVVYAVVFVGVFNSSTNSMQFGKVILVAIQADQFSKDARHELNRDLVRFIAVAALSIICLVQFFSPRAGRRLNNLAAVVRILFMLLLIIFGGLAASKARKNPTDWTKKNCVFGNGTYSVFPDDTTCCLDSDIDSVLRDTTCFLGDVVDNIIRPDTDNKFAKKGTGSDAWAKAMLLVLFSFEGWENATFVAGEIPQRKENKSVRQGFTTAVILVGILYLCTAAVLLEAFPYGENLQTAVTLNYASYYSSFSLVNDGLENSAKPDAASIRAWAIVIAISCLGSLNSIIYTFSRVKQAIGQANILPWSNIWKSSHTLSKGKREDDINDHGSCLPRLGGRAEALQRDKPDHLFRLWQPRGAGLVVAAVVLLAYIALNVAVLVVVPQVSLTSDGKGQGLPGRYYAAVVFSLVGLALAYYAFVISDLRDQTPGEEASFNVLYWLFGGEWYFRRNDTPWKRFRNWLPG</sequence>
<dbReference type="PANTHER" id="PTHR11785">
    <property type="entry name" value="AMINO ACID TRANSPORTER"/>
    <property type="match status" value="1"/>
</dbReference>
<keyword evidence="4 5" id="KW-0472">Membrane</keyword>
<feature type="transmembrane region" description="Helical" evidence="5">
    <location>
        <begin position="128"/>
        <end position="146"/>
    </location>
</feature>
<organism evidence="6 7">
    <name type="scientific">Diaporthe vaccinii</name>
    <dbReference type="NCBI Taxonomy" id="105482"/>
    <lineage>
        <taxon>Eukaryota</taxon>
        <taxon>Fungi</taxon>
        <taxon>Dikarya</taxon>
        <taxon>Ascomycota</taxon>
        <taxon>Pezizomycotina</taxon>
        <taxon>Sordariomycetes</taxon>
        <taxon>Sordariomycetidae</taxon>
        <taxon>Diaporthales</taxon>
        <taxon>Diaporthaceae</taxon>
        <taxon>Diaporthe</taxon>
        <taxon>Diaporthe eres species complex</taxon>
    </lineage>
</organism>
<keyword evidence="3 5" id="KW-1133">Transmembrane helix</keyword>
<evidence type="ECO:0008006" key="8">
    <source>
        <dbReference type="Google" id="ProtNLM"/>
    </source>
</evidence>
<feature type="transmembrane region" description="Helical" evidence="5">
    <location>
        <begin position="449"/>
        <end position="467"/>
    </location>
</feature>